<evidence type="ECO:0000313" key="4">
    <source>
        <dbReference type="Proteomes" id="UP000295008"/>
    </source>
</evidence>
<feature type="domain" description="Teneurin-like YD-shell" evidence="2">
    <location>
        <begin position="1641"/>
        <end position="1801"/>
    </location>
</feature>
<dbReference type="NCBIfam" id="TIGR01643">
    <property type="entry name" value="YD_repeat_2x"/>
    <property type="match status" value="2"/>
</dbReference>
<dbReference type="InterPro" id="IPR050708">
    <property type="entry name" value="T6SS_VgrG/RHS"/>
</dbReference>
<name>A0A4R1RW65_HYDET</name>
<dbReference type="InterPro" id="IPR006530">
    <property type="entry name" value="YD"/>
</dbReference>
<comment type="caution">
    <text evidence="3">The sequence shown here is derived from an EMBL/GenBank/DDBJ whole genome shotgun (WGS) entry which is preliminary data.</text>
</comment>
<dbReference type="Pfam" id="PF05593">
    <property type="entry name" value="RHS_repeat"/>
    <property type="match status" value="1"/>
</dbReference>
<evidence type="ECO:0000256" key="1">
    <source>
        <dbReference type="ARBA" id="ARBA00022737"/>
    </source>
</evidence>
<keyword evidence="4" id="KW-1185">Reference proteome</keyword>
<dbReference type="NCBIfam" id="TIGR03696">
    <property type="entry name" value="Rhs_assc_core"/>
    <property type="match status" value="1"/>
</dbReference>
<dbReference type="PANTHER" id="PTHR32305:SF15">
    <property type="entry name" value="PROTEIN RHSA-RELATED"/>
    <property type="match status" value="1"/>
</dbReference>
<sequence length="2691" mass="307212">MELWGKTSFSYKKAILLAENVSGSVAFKINLDQKWEDAKLFLMTNNDLEVLSHTKFGLIINGEIITPRIQCQTTPMGTRVVFDVPTNKLRPGDNFINLNIGNISASDIQFVTTENNGTLSISSVVASDIELKEICNGLRYSGKSALVDTLEINLSSIAVIDAIKLYNLSSNSINEVKFWVWENNYWIPINSQLSPKNCFTFPNGTPPTSKLMIQARPEYIESLLEVEVIGSEESQGPPKVTILDPSDNSILESSNFILQGYVDNPRAIVTVDSKNVLLNGHHFKIPLEFTTSDIKQTFTISATDECGLNGKTFVTYYKGEQGKPEITCNLPEIFYVGSSEIIINGTVRSAYNVKINSIQIPLQAGQYRTNLNLFEGENILQIEAQNSFGLSRLKRLVICDLNAPVIKLTKPEQKELTTSSDKLIIHGFCKDASLVDLFINKEPNNIHGDQFDSIVSLNPGKNNIVITAKDAVGHQSEIQIHITMKSPLNATSTSSPKEFFQSIVSKYSTPQIAQSQYSPYNSYFKNNIEDVSLANGSLSVEATDFTLLGREGMDLTIKRIYNSKLAQQEKIYESFRKRSFPIDTFGYDWSLNIPWIEYLKDVMYLRLPNGGLKKVSFTNGKFICHEGIHFTFEDHPEANSYVLIMKNGVKYVFDRGGKVIEQWSPSGQSKISYSYNGREISKIVDSVKREIVFGYKTVSSKRVINTIQVGDRVYRYEYNSPGLLKEYRDPLNRITSYSYINKNLNSGTEIFWIDYYGNDDVVGEYINYSLDLLKEITYPTTVKSTYDYNFINQYSWNNWIEEGWMIEDVLDITSSYYGYAITVKQHQVADKIELYDYETNNQFGSMEDGTFVPSYTFIDYVGVSCGEKTRRQINLHIYKDKNGYYGYDALGEYPKIDQYITSLPLQYIINYFDDEIYFEYDLATQCLKSEIHSPSGFEEAYSKKYKTDEWGNILEYSWVEYYGDNYVEQYLYHPHSTIKDLIDTKTVENFNPVTQQTTVITTTYTYNDAIGKPETIHISDETKILVTSYTYYSNGNLKTKTEPNGLITEYFYDINEAFLSRKTAYQVKDADGNAKNITSQYGYNQYGMKEWEMDSRGYVTWYLYDNLDRIVKVIFPDDNDVPFSTVNKFQTENPFQEYIFNDAQNTCDYYNENRQQTRFIFDGLGRLINKTEFLRDQSGSIREATTMYGRDEFGRITRVVSPLGVNTDTADAHTTWYEYDGLDRVTKIIFPGEEPGSKTNYAKIDYSIEDWWGTIETIIDENGGKVKISKDWNGNIFNVIQDCKYGDGIETYTWNYEYDSLGNTVYIKDPYGETTQEYDAWGHLVKIKKPTVTGSLVKPGTVDKNILRAPESVTPVIKFEYDLMGNLVTEISANGNIETGTNPDNYKIKYEYDQLNRLIQTSFKTTRKDVQTNTVQIKTSITKNYYDANGNKITTRIIMDPNDGSRDKVNEYVYSARNWLLSEKDPLGNITQYRYDPVGNKIAVIDPRNGENAPVIWYRFAENQLILEDPRSNKTFTTWYLYDDVNRLYRVVQPDTTPPVNPFAGMPSYDNPYTEITFDLVGNKLTERDPNGLILSYEYFPRNWLKSVSDPRGIRQFFKYDKVGNQTEVHTRVQDNVYMGTRRICDSLGRLRRIINPNMNIVDYEYDAFGKTTRIITNNGHPITTKYVYNKLGWLIETQNALSNKILYRYDLNGNQVAVISPNNLYQINLYDERDRLIERVDSLGRSEKYNYDLSGNVELVLDRRGTLRSYSYNKNNQLQQLSLKGKDTSVFTIQYQYDKAGNRLRVMDSCNPANTIIYNDGVYDPSNRINSMLWQFDGQTYRTEYSYNKAGQLTGIKYPEATEKIIYQYNQYNEIEEVKGFTKPKGIALNIDGTLKRILYNNGLSGSFAYDENRGLKELKVNNGSSDILDINFAYDKRRNITGIRNEVTKRNIVYNYDDVDQLIGYTQTGNVVESNPANGAAGLKENDFSGRNQLNFELDPSAIINLDYKSSSIGLDFGFEISDIKKIKLVPDSSHVGHRLSRESFELLTSADNSNYTYIPNEQWDFKKNSDGTMEFDLKNPVSARFFKVHVLYDERDEDFNAKYSASFLNELSKILLVYRAPSLSKDEYHYDANGNRSEKVLIVDGSSATVHYEYYPGSNLLKKDGKYAYVYDEAGNLVEKGNRYTESNGNIIFTTNGAGVEYWKFTYDLLNRLVKVDKNGLVVEYTYNPLGQRVSKCIDGVKTRYVFEGTEPILEKRSDGITRSYIYAVGKHLARVDGPIGSGTPVYYYHTDQIGSIKAITNQSGQMVWSAEYKPFGGIAIEQNTIEESHRFTGKEYDADVSLYYFNARWYDPELGRFVAEDPARDGTNWYVYGVNNPLINTDSTGMIHQDEDGNWDYDDWDYEWNYDYDCYNFWVYNDDFFSYGSNGGWWNDIAKLNAAWDFLGAVDFDSQNISGRRKWVTDKGYYIPYYESRRVQTIQGKMGIDVTGWYDDQTAIAVGTLQDMYGVKNARDSVFGLNSWRAMDSISNSQDHSGKYHEFYQEYNLRVAEARWREFLGDLLVNAAIFGGGKALLSKLLPEAAVTQTGNAINISTAGLSAEEAAAIRAYARGANQYIEQAGPQVIKSTAGQLRRDASAAAQIERLRASRAGQPYIGQVGHVPDTAISGSAIPPMGWLDMPGVSNQVVGGVLGSRVGQTIKVILVDGVKQ</sequence>
<organism evidence="3 4">
    <name type="scientific">Hydrogenispora ethanolica</name>
    <dbReference type="NCBI Taxonomy" id="1082276"/>
    <lineage>
        <taxon>Bacteria</taxon>
        <taxon>Bacillati</taxon>
        <taxon>Bacillota</taxon>
        <taxon>Hydrogenispora</taxon>
    </lineage>
</organism>
<dbReference type="PANTHER" id="PTHR32305">
    <property type="match status" value="1"/>
</dbReference>
<dbReference type="Pfam" id="PF25023">
    <property type="entry name" value="TEN_YD-shell"/>
    <property type="match status" value="2"/>
</dbReference>
<dbReference type="Proteomes" id="UP000295008">
    <property type="component" value="Unassembled WGS sequence"/>
</dbReference>
<gene>
    <name evidence="3" type="ORF">EDC14_10091</name>
</gene>
<evidence type="ECO:0000313" key="3">
    <source>
        <dbReference type="EMBL" id="TCL70684.1"/>
    </source>
</evidence>
<dbReference type="EMBL" id="SLUN01000009">
    <property type="protein sequence ID" value="TCL70684.1"/>
    <property type="molecule type" value="Genomic_DNA"/>
</dbReference>
<protein>
    <submittedName>
        <fullName evidence="3">RHS repeat-associated protein</fullName>
    </submittedName>
</protein>
<evidence type="ECO:0000259" key="2">
    <source>
        <dbReference type="Pfam" id="PF25023"/>
    </source>
</evidence>
<dbReference type="InterPro" id="IPR056823">
    <property type="entry name" value="TEN-like_YD-shell"/>
</dbReference>
<dbReference type="InterPro" id="IPR031325">
    <property type="entry name" value="RHS_repeat"/>
</dbReference>
<dbReference type="Gene3D" id="2.180.10.10">
    <property type="entry name" value="RHS repeat-associated core"/>
    <property type="match status" value="5"/>
</dbReference>
<keyword evidence="1" id="KW-0677">Repeat</keyword>
<dbReference type="InterPro" id="IPR013783">
    <property type="entry name" value="Ig-like_fold"/>
</dbReference>
<dbReference type="Gene3D" id="2.60.40.10">
    <property type="entry name" value="Immunoglobulins"/>
    <property type="match status" value="2"/>
</dbReference>
<feature type="domain" description="Teneurin-like YD-shell" evidence="2">
    <location>
        <begin position="2100"/>
        <end position="2345"/>
    </location>
</feature>
<reference evidence="3 4" key="1">
    <citation type="submission" date="2019-03" db="EMBL/GenBank/DDBJ databases">
        <title>Genomic Encyclopedia of Type Strains, Phase IV (KMG-IV): sequencing the most valuable type-strain genomes for metagenomic binning, comparative biology and taxonomic classification.</title>
        <authorList>
            <person name="Goeker M."/>
        </authorList>
    </citation>
    <scope>NUCLEOTIDE SEQUENCE [LARGE SCALE GENOMIC DNA]</scope>
    <source>
        <strain evidence="3 4">LX-B</strain>
    </source>
</reference>
<accession>A0A4R1RW65</accession>
<dbReference type="InterPro" id="IPR022385">
    <property type="entry name" value="Rhs_assc_core"/>
</dbReference>
<proteinExistence type="predicted"/>